<dbReference type="AlphaFoldDB" id="A0AAD7KB69"/>
<reference evidence="1" key="1">
    <citation type="submission" date="2023-03" db="EMBL/GenBank/DDBJ databases">
        <title>Massive genome expansion in bonnet fungi (Mycena s.s.) driven by repeated elements and novel gene families across ecological guilds.</title>
        <authorList>
            <consortium name="Lawrence Berkeley National Laboratory"/>
            <person name="Harder C.B."/>
            <person name="Miyauchi S."/>
            <person name="Viragh M."/>
            <person name="Kuo A."/>
            <person name="Thoen E."/>
            <person name="Andreopoulos B."/>
            <person name="Lu D."/>
            <person name="Skrede I."/>
            <person name="Drula E."/>
            <person name="Henrissat B."/>
            <person name="Morin E."/>
            <person name="Kohler A."/>
            <person name="Barry K."/>
            <person name="LaButti K."/>
            <person name="Morin E."/>
            <person name="Salamov A."/>
            <person name="Lipzen A."/>
            <person name="Mereny Z."/>
            <person name="Hegedus B."/>
            <person name="Baldrian P."/>
            <person name="Stursova M."/>
            <person name="Weitz H."/>
            <person name="Taylor A."/>
            <person name="Grigoriev I.V."/>
            <person name="Nagy L.G."/>
            <person name="Martin F."/>
            <person name="Kauserud H."/>
        </authorList>
    </citation>
    <scope>NUCLEOTIDE SEQUENCE</scope>
    <source>
        <strain evidence="1">CBHHK188m</strain>
    </source>
</reference>
<accession>A0AAD7KB69</accession>
<name>A0AAD7KB69_9AGAR</name>
<comment type="caution">
    <text evidence="1">The sequence shown here is derived from an EMBL/GenBank/DDBJ whole genome shotgun (WGS) entry which is preliminary data.</text>
</comment>
<protein>
    <submittedName>
        <fullName evidence="1">Uncharacterized protein</fullName>
    </submittedName>
</protein>
<evidence type="ECO:0000313" key="2">
    <source>
        <dbReference type="Proteomes" id="UP001215280"/>
    </source>
</evidence>
<gene>
    <name evidence="1" type="ORF">DFH07DRAFT_765751</name>
</gene>
<evidence type="ECO:0000313" key="1">
    <source>
        <dbReference type="EMBL" id="KAJ7779467.1"/>
    </source>
</evidence>
<keyword evidence="2" id="KW-1185">Reference proteome</keyword>
<sequence length="295" mass="34342">MPAGLFAVPFPWGIHCVQGPPRRTFGETLDIKYVGPVIPDRRTAPINPEWSGVHNREEHQSSYFKYYDCLESTCFYLHENMYLFWVPSTTHSLCARPTCRLTPQKPYRGRPTRLWDSLLFVLDTWRQFRVSRARIHLGSGKDWLSTHQASPGTSVLRLLLTEHPISPQFCQTIVFFSRFSSWHESSAMPSGGNWFLNYLQQLGSPAQRLWALLAAQHTIFRREGPGVVYANIRSSRADYDRFRQGTLTEDQYLRRSDVKFGHTNNLGRRMRQYRPCNGNRHFVNWVSAYQSAPRI</sequence>
<proteinExistence type="predicted"/>
<dbReference type="EMBL" id="JARJLG010000007">
    <property type="protein sequence ID" value="KAJ7779467.1"/>
    <property type="molecule type" value="Genomic_DNA"/>
</dbReference>
<organism evidence="1 2">
    <name type="scientific">Mycena maculata</name>
    <dbReference type="NCBI Taxonomy" id="230809"/>
    <lineage>
        <taxon>Eukaryota</taxon>
        <taxon>Fungi</taxon>
        <taxon>Dikarya</taxon>
        <taxon>Basidiomycota</taxon>
        <taxon>Agaricomycotina</taxon>
        <taxon>Agaricomycetes</taxon>
        <taxon>Agaricomycetidae</taxon>
        <taxon>Agaricales</taxon>
        <taxon>Marasmiineae</taxon>
        <taxon>Mycenaceae</taxon>
        <taxon>Mycena</taxon>
    </lineage>
</organism>
<dbReference type="Proteomes" id="UP001215280">
    <property type="component" value="Unassembled WGS sequence"/>
</dbReference>